<dbReference type="AlphaFoldDB" id="D1PQ16"/>
<evidence type="ECO:0000313" key="1">
    <source>
        <dbReference type="EMBL" id="EFB75208.1"/>
    </source>
</evidence>
<proteinExistence type="predicted"/>
<gene>
    <name evidence="1" type="ORF">SUBVAR_06483</name>
</gene>
<organism evidence="1 2">
    <name type="scientific">Subdoligranulum variabile DSM 15176</name>
    <dbReference type="NCBI Taxonomy" id="411471"/>
    <lineage>
        <taxon>Bacteria</taxon>
        <taxon>Bacillati</taxon>
        <taxon>Bacillota</taxon>
        <taxon>Clostridia</taxon>
        <taxon>Eubacteriales</taxon>
        <taxon>Oscillospiraceae</taxon>
        <taxon>Subdoligranulum</taxon>
    </lineage>
</organism>
<evidence type="ECO:0000313" key="2">
    <source>
        <dbReference type="Proteomes" id="UP000003438"/>
    </source>
</evidence>
<dbReference type="HOGENOM" id="CLU_3123471_0_0_9"/>
<dbReference type="STRING" id="411471.SUBVAR_06483"/>
<comment type="caution">
    <text evidence="1">The sequence shown here is derived from an EMBL/GenBank/DDBJ whole genome shotgun (WGS) entry which is preliminary data.</text>
</comment>
<name>D1PQ16_9FIRM</name>
<dbReference type="Proteomes" id="UP000003438">
    <property type="component" value="Unassembled WGS sequence"/>
</dbReference>
<keyword evidence="2" id="KW-1185">Reference proteome</keyword>
<accession>D1PQ16</accession>
<dbReference type="EMBL" id="ACBY02000030">
    <property type="protein sequence ID" value="EFB75208.1"/>
    <property type="molecule type" value="Genomic_DNA"/>
</dbReference>
<protein>
    <submittedName>
        <fullName evidence="1">Uncharacterized protein</fullName>
    </submittedName>
</protein>
<sequence>MITAPPQDLQRGGFLFFRFFPGRTAFISLFRLGPWKVLCLLSFKKVGQRS</sequence>
<reference evidence="1" key="1">
    <citation type="submission" date="2009-12" db="EMBL/GenBank/DDBJ databases">
        <authorList>
            <person name="Weinstock G."/>
            <person name="Sodergren E."/>
            <person name="Clifton S."/>
            <person name="Fulton L."/>
            <person name="Fulton B."/>
            <person name="Courtney L."/>
            <person name="Fronick C."/>
            <person name="Harrison M."/>
            <person name="Strong C."/>
            <person name="Farmer C."/>
            <person name="Delahaunty K."/>
            <person name="Markovic C."/>
            <person name="Hall O."/>
            <person name="Minx P."/>
            <person name="Tomlinson C."/>
            <person name="Mitreva M."/>
            <person name="Nelson J."/>
            <person name="Hou S."/>
            <person name="Wollam A."/>
            <person name="Pepin K.H."/>
            <person name="Johnson M."/>
            <person name="Bhonagiri V."/>
            <person name="Nash W.E."/>
            <person name="Warren W."/>
            <person name="Chinwalla A."/>
            <person name="Mardis E.R."/>
            <person name="Wilson R.K."/>
        </authorList>
    </citation>
    <scope>NUCLEOTIDE SEQUENCE [LARGE SCALE GENOMIC DNA]</scope>
    <source>
        <strain evidence="1">DSM 15176</strain>
    </source>
</reference>